<dbReference type="SUPFAM" id="SSF81383">
    <property type="entry name" value="F-box domain"/>
    <property type="match status" value="1"/>
</dbReference>
<name>A0A9P7D4V8_9AGAM</name>
<protein>
    <recommendedName>
        <fullName evidence="3">F-box domain-containing protein</fullName>
    </recommendedName>
</protein>
<dbReference type="Proteomes" id="UP000714275">
    <property type="component" value="Unassembled WGS sequence"/>
</dbReference>
<evidence type="ECO:0000313" key="1">
    <source>
        <dbReference type="EMBL" id="KAG1779564.1"/>
    </source>
</evidence>
<evidence type="ECO:0008006" key="3">
    <source>
        <dbReference type="Google" id="ProtNLM"/>
    </source>
</evidence>
<reference evidence="1" key="1">
    <citation type="journal article" date="2020" name="New Phytol.">
        <title>Comparative genomics reveals dynamic genome evolution in host specialist ectomycorrhizal fungi.</title>
        <authorList>
            <person name="Lofgren L.A."/>
            <person name="Nguyen N.H."/>
            <person name="Vilgalys R."/>
            <person name="Ruytinx J."/>
            <person name="Liao H.L."/>
            <person name="Branco S."/>
            <person name="Kuo A."/>
            <person name="LaButti K."/>
            <person name="Lipzen A."/>
            <person name="Andreopoulos W."/>
            <person name="Pangilinan J."/>
            <person name="Riley R."/>
            <person name="Hundley H."/>
            <person name="Na H."/>
            <person name="Barry K."/>
            <person name="Grigoriev I.V."/>
            <person name="Stajich J.E."/>
            <person name="Kennedy P.G."/>
        </authorList>
    </citation>
    <scope>NUCLEOTIDE SEQUENCE</scope>
    <source>
        <strain evidence="1">DOB743</strain>
    </source>
</reference>
<organism evidence="1 2">
    <name type="scientific">Suillus placidus</name>
    <dbReference type="NCBI Taxonomy" id="48579"/>
    <lineage>
        <taxon>Eukaryota</taxon>
        <taxon>Fungi</taxon>
        <taxon>Dikarya</taxon>
        <taxon>Basidiomycota</taxon>
        <taxon>Agaricomycotina</taxon>
        <taxon>Agaricomycetes</taxon>
        <taxon>Agaricomycetidae</taxon>
        <taxon>Boletales</taxon>
        <taxon>Suillineae</taxon>
        <taxon>Suillaceae</taxon>
        <taxon>Suillus</taxon>
    </lineage>
</organism>
<dbReference type="EMBL" id="JABBWD010000011">
    <property type="protein sequence ID" value="KAG1779564.1"/>
    <property type="molecule type" value="Genomic_DNA"/>
</dbReference>
<sequence length="589" mass="66069">MHIPAQTGTWGVRVHQDSSGLPSLSMLSDDVLVDHIFNYLMVEDIMCLRMVNKLFYNLTHHGIIWKRFLQRIGPNAPTLPPSLQYSPRFLTSFEAERLVIRAITVHKNWILPNPPAASYLPVQAHRHILSMVVLPGGKYLVASACNLAKTHYSLVVYVLDHRICGIVPLAETPVRGKAYNVCAKYMNVEGTPSILIGYIRRKTLKMHQSAHSIDPSIYNSYLNNPRCQIDAPIPLEYVATCLQISLDALDTLGNPMFVPGSQEFFDFAALQPPPFRLLGYLRSDSELRNVDLGEVDGVPNMVVAKMPETIVMKELTSDGLISTFECAREVSLSQQLAPANPSPGGPPIIPDVMFTVAMFPTPDPGDGEAGEFNPLSIASFYGKDIEDFQISDPHVLHNHGSNFLPPPINIFYRNESGGRICHMIISPTPRESAPEGFRSTGKPHYAIANLKSNMMHRLSFKNDESRTVCRTFVIPGYTLSVRNFSSHLLSKRGDDAYSIMRRETLQNVLRNVPKHRENMLGQFDLPPFILDHIRDGVTAIAWDEGTGRIFYSKPRETMLHMLDMAETPLEAINGQRYPIPLEDERMLDL</sequence>
<accession>A0A9P7D4V8</accession>
<dbReference type="CDD" id="cd09917">
    <property type="entry name" value="F-box_SF"/>
    <property type="match status" value="1"/>
</dbReference>
<gene>
    <name evidence="1" type="ORF">EV702DRAFT_1178268</name>
</gene>
<dbReference type="InterPro" id="IPR036047">
    <property type="entry name" value="F-box-like_dom_sf"/>
</dbReference>
<comment type="caution">
    <text evidence="1">The sequence shown here is derived from an EMBL/GenBank/DDBJ whole genome shotgun (WGS) entry which is preliminary data.</text>
</comment>
<dbReference type="OrthoDB" id="3219396at2759"/>
<dbReference type="Gene3D" id="1.20.1280.50">
    <property type="match status" value="1"/>
</dbReference>
<evidence type="ECO:0000313" key="2">
    <source>
        <dbReference type="Proteomes" id="UP000714275"/>
    </source>
</evidence>
<dbReference type="AlphaFoldDB" id="A0A9P7D4V8"/>
<proteinExistence type="predicted"/>
<keyword evidence="2" id="KW-1185">Reference proteome</keyword>